<comment type="cofactor">
    <cofactor evidence="7">
        <name>Mg(2+)</name>
        <dbReference type="ChEBI" id="CHEBI:18420"/>
    </cofactor>
</comment>
<dbReference type="GO" id="GO:0047388">
    <property type="term" value="F:[glutamine synthetase]-adenylyl-L-tyrosine phosphorylase activity"/>
    <property type="evidence" value="ECO:0007669"/>
    <property type="project" value="UniProtKB-EC"/>
</dbReference>
<keyword evidence="4 7" id="KW-0067">ATP-binding</keyword>
<dbReference type="PANTHER" id="PTHR30621">
    <property type="entry name" value="GLUTAMINE SYNTHETASE ADENYLYLTRANSFERASE"/>
    <property type="match status" value="1"/>
</dbReference>
<comment type="catalytic activity">
    <reaction evidence="7">
        <text>[glutamine synthetase]-O(4)-(5'-adenylyl)-L-tyrosine + phosphate = [glutamine synthetase]-L-tyrosine + ADP</text>
        <dbReference type="Rhea" id="RHEA:43716"/>
        <dbReference type="Rhea" id="RHEA-COMP:10660"/>
        <dbReference type="Rhea" id="RHEA-COMP:10661"/>
        <dbReference type="ChEBI" id="CHEBI:43474"/>
        <dbReference type="ChEBI" id="CHEBI:46858"/>
        <dbReference type="ChEBI" id="CHEBI:83624"/>
        <dbReference type="ChEBI" id="CHEBI:456216"/>
        <dbReference type="EC" id="2.7.7.89"/>
    </reaction>
</comment>
<evidence type="ECO:0000256" key="2">
    <source>
        <dbReference type="ARBA" id="ARBA00022695"/>
    </source>
</evidence>
<dbReference type="Pfam" id="PF03710">
    <property type="entry name" value="GlnE"/>
    <property type="match status" value="2"/>
</dbReference>
<dbReference type="SUPFAM" id="SSF81593">
    <property type="entry name" value="Nucleotidyltransferase substrate binding subunit/domain"/>
    <property type="match status" value="2"/>
</dbReference>
<dbReference type="EC" id="2.7.7.89" evidence="7"/>
<proteinExistence type="inferred from homology"/>
<evidence type="ECO:0000256" key="1">
    <source>
        <dbReference type="ARBA" id="ARBA00022679"/>
    </source>
</evidence>
<dbReference type="PANTHER" id="PTHR30621:SF0">
    <property type="entry name" value="BIFUNCTIONAL GLUTAMINE SYNTHETASE ADENYLYLTRANSFERASE_ADENYLYL-REMOVING ENZYME"/>
    <property type="match status" value="1"/>
</dbReference>
<evidence type="ECO:0000256" key="8">
    <source>
        <dbReference type="SAM" id="MobiDB-lite"/>
    </source>
</evidence>
<comment type="catalytic activity">
    <reaction evidence="7">
        <text>[glutamine synthetase]-L-tyrosine + ATP = [glutamine synthetase]-O(4)-(5'-adenylyl)-L-tyrosine + diphosphate</text>
        <dbReference type="Rhea" id="RHEA:18589"/>
        <dbReference type="Rhea" id="RHEA-COMP:10660"/>
        <dbReference type="Rhea" id="RHEA-COMP:10661"/>
        <dbReference type="ChEBI" id="CHEBI:30616"/>
        <dbReference type="ChEBI" id="CHEBI:33019"/>
        <dbReference type="ChEBI" id="CHEBI:46858"/>
        <dbReference type="ChEBI" id="CHEBI:83624"/>
        <dbReference type="EC" id="2.7.7.42"/>
    </reaction>
</comment>
<evidence type="ECO:0000256" key="5">
    <source>
        <dbReference type="ARBA" id="ARBA00022842"/>
    </source>
</evidence>
<dbReference type="STRING" id="1121001.SAMN02745857_01929"/>
<reference evidence="11 12" key="1">
    <citation type="submission" date="2017-04" db="EMBL/GenBank/DDBJ databases">
        <authorList>
            <person name="Afonso C.L."/>
            <person name="Miller P.J."/>
            <person name="Scott M.A."/>
            <person name="Spackman E."/>
            <person name="Goraichik I."/>
            <person name="Dimitrov K.M."/>
            <person name="Suarez D.L."/>
            <person name="Swayne D.E."/>
        </authorList>
    </citation>
    <scope>NUCLEOTIDE SEQUENCE [LARGE SCALE GENOMIC DNA]</scope>
    <source>
        <strain evidence="11 12">DSM 23236</strain>
    </source>
</reference>
<dbReference type="RefSeq" id="WP_084090589.1">
    <property type="nucleotide sequence ID" value="NZ_FWXD01000010.1"/>
</dbReference>
<keyword evidence="12" id="KW-1185">Reference proteome</keyword>
<gene>
    <name evidence="7" type="primary">glnE</name>
    <name evidence="11" type="ORF">SAMN02745857_01929</name>
</gene>
<protein>
    <recommendedName>
        <fullName evidence="7">Bifunctional glutamine synthetase adenylyltransferase/adenylyl-removing enzyme</fullName>
    </recommendedName>
    <alternativeName>
        <fullName evidence="7">ATP:glutamine synthetase adenylyltransferase</fullName>
    </alternativeName>
    <alternativeName>
        <fullName evidence="7">ATase</fullName>
    </alternativeName>
    <domain>
        <recommendedName>
            <fullName evidence="7">Glutamine synthetase adenylyl-L-tyrosine phosphorylase</fullName>
            <ecNumber evidence="7">2.7.7.89</ecNumber>
        </recommendedName>
        <alternativeName>
            <fullName evidence="7">Adenylyl removase</fullName>
            <shortName evidence="7">AR</shortName>
            <shortName evidence="7">AT-N</shortName>
        </alternativeName>
    </domain>
    <domain>
        <recommendedName>
            <fullName evidence="7">Glutamine synthetase adenylyl transferase</fullName>
            <ecNumber evidence="7">2.7.7.42</ecNumber>
        </recommendedName>
        <alternativeName>
            <fullName evidence="7">Adenylyl transferase</fullName>
            <shortName evidence="7">AT</shortName>
            <shortName evidence="7">AT-C</shortName>
        </alternativeName>
    </domain>
</protein>
<dbReference type="FunFam" id="1.20.120.330:FF:000005">
    <property type="entry name" value="Bifunctional glutamine synthetase adenylyltransferase/adenylyl-removing enzyme"/>
    <property type="match status" value="1"/>
</dbReference>
<dbReference type="SUPFAM" id="SSF81301">
    <property type="entry name" value="Nucleotidyltransferase"/>
    <property type="match status" value="2"/>
</dbReference>
<dbReference type="Proteomes" id="UP000192761">
    <property type="component" value="Unassembled WGS sequence"/>
</dbReference>
<organism evidence="11 12">
    <name type="scientific">Andreprevotia lacus DSM 23236</name>
    <dbReference type="NCBI Taxonomy" id="1121001"/>
    <lineage>
        <taxon>Bacteria</taxon>
        <taxon>Pseudomonadati</taxon>
        <taxon>Pseudomonadota</taxon>
        <taxon>Betaproteobacteria</taxon>
        <taxon>Neisseriales</taxon>
        <taxon>Chitinibacteraceae</taxon>
        <taxon>Andreprevotia</taxon>
    </lineage>
</organism>
<keyword evidence="11" id="KW-0436">Ligase</keyword>
<dbReference type="GO" id="GO:0005829">
    <property type="term" value="C:cytosol"/>
    <property type="evidence" value="ECO:0007669"/>
    <property type="project" value="TreeGrafter"/>
</dbReference>
<dbReference type="GO" id="GO:0008882">
    <property type="term" value="F:[glutamate-ammonia-ligase] adenylyltransferase activity"/>
    <property type="evidence" value="ECO:0007669"/>
    <property type="project" value="UniProtKB-UniRule"/>
</dbReference>
<comment type="similarity">
    <text evidence="7">Belongs to the GlnE family.</text>
</comment>
<evidence type="ECO:0000256" key="7">
    <source>
        <dbReference type="HAMAP-Rule" id="MF_00802"/>
    </source>
</evidence>
<keyword evidence="6 7" id="KW-0511">Multifunctional enzyme</keyword>
<dbReference type="InterPro" id="IPR005190">
    <property type="entry name" value="GlnE_rpt_dom"/>
</dbReference>
<keyword evidence="2 7" id="KW-0548">Nucleotidyltransferase</keyword>
<dbReference type="NCBIfam" id="NF008292">
    <property type="entry name" value="PRK11072.1"/>
    <property type="match status" value="1"/>
</dbReference>
<keyword evidence="3 7" id="KW-0547">Nucleotide-binding</keyword>
<evidence type="ECO:0000259" key="10">
    <source>
        <dbReference type="Pfam" id="PF08335"/>
    </source>
</evidence>
<dbReference type="OrthoDB" id="9759366at2"/>
<feature type="compositionally biased region" description="Low complexity" evidence="8">
    <location>
        <begin position="427"/>
        <end position="436"/>
    </location>
</feature>
<feature type="domain" description="PII-uridylyltransferase/Glutamine-synthetase adenylyltransferase" evidence="10">
    <location>
        <begin position="795"/>
        <end position="870"/>
    </location>
</feature>
<dbReference type="Gene3D" id="3.30.460.10">
    <property type="entry name" value="Beta Polymerase, domain 2"/>
    <property type="match status" value="2"/>
</dbReference>
<feature type="domain" description="PII-uridylyltransferase/Glutamine-synthetase adenylyltransferase" evidence="10">
    <location>
        <begin position="268"/>
        <end position="406"/>
    </location>
</feature>
<dbReference type="InterPro" id="IPR023057">
    <property type="entry name" value="GlnE"/>
</dbReference>
<dbReference type="GO" id="GO:0005524">
    <property type="term" value="F:ATP binding"/>
    <property type="evidence" value="ECO:0007669"/>
    <property type="project" value="UniProtKB-UniRule"/>
</dbReference>
<sequence>MNELSTASLAPALAHSRYLERLFLCNPALAEETAANLYKPFARSEMELRLLKQPATDDATFRRQLRQLRQAVMARLIARELEGLATLTEAVHTVSDLAEVAVEQALEWATQLDPRVGTPIGEDSGLPQTLIVVGMGKLGGRELNVSSDIDLIFVYPEDGVTDGERHLTNHEYFCKVGKKLINLISDSDENGFVFRVDMRLRPFGDAGPLACSFAALENYLLTQGREWERYAWIKGRALTGDADALMQLVTPFVYRKYLDYGAYHSMRELHSQIRREVERKDRIDNIKLGPGGIREIEFIGQVFQLIRGGRTRSLQQRPTRAILDELGKLGLLPPDAVTELQDAYAFLRNLEHRLMYLDDAQTQSLPGNDGDKQRIAVSMGFADWDAFRTELDKQRARVTRHFEQVFVLPPNQDENHPQAAVWQQVQQSRQANQAEQISDNDTGNHSLAQLGYQDPLEIQRRLATFAAGSAYQQMPDRCRKRIDVILPPLIEVAASFPNPDATLLRILDLLVAIGRRESYLALLAEHPQTLKRLAGLYSASPWVSEYLTRHPLLLDELLDVRLLYQSPDWHKLGLILRQELADLGDDVEAKMDCLRHFQHTQVFRLVSQDLAGLLPLETLSDHLSDLADLVLAVTLEQAWQELPSRHRPKPRFAIIGYGKLGGKELGYASDLDLVYLYDDDHPNASEIYAKLAKKIVTWLSTLTAGGLLYEIDLRLRPNGASGLLVSSVEAFTEYQQASAWVWEHQALTRARYAAGDKEIGVAFEAIREAVLRKQRNRFELAHAVVDMRNKMLETHPAKTSDVKHCRGGIVDIEFIVQYLVLAWSATHPRLTANRGNIALLGFAGEDGLLDPTLVARVQHAYRELRRLQHASRLNGSALAAESFAPLGEDVAAVRALWQQLFDETPGPHQQDQQ</sequence>
<dbReference type="GO" id="GO:0000287">
    <property type="term" value="F:magnesium ion binding"/>
    <property type="evidence" value="ECO:0007669"/>
    <property type="project" value="UniProtKB-UniRule"/>
</dbReference>
<dbReference type="InterPro" id="IPR013546">
    <property type="entry name" value="PII_UdlTrfase/GS_AdlTrfase"/>
</dbReference>
<evidence type="ECO:0000256" key="6">
    <source>
        <dbReference type="ARBA" id="ARBA00023268"/>
    </source>
</evidence>
<comment type="function">
    <text evidence="7">Involved in the regulation of glutamine synthetase GlnA, a key enzyme in the process to assimilate ammonia. When cellular nitrogen levels are high, the C-terminal adenylyl transferase (AT) inactivates GlnA by covalent transfer of an adenylyl group from ATP to specific tyrosine residue of GlnA, thus reducing its activity. Conversely, when nitrogen levels are low, the N-terminal adenylyl removase (AR) activates GlnA by removing the adenylyl group by phosphorolysis, increasing its activity. The regulatory region of GlnE binds the signal transduction protein PII (GlnB) which indicates the nitrogen status of the cell.</text>
</comment>
<evidence type="ECO:0000259" key="9">
    <source>
        <dbReference type="Pfam" id="PF03710"/>
    </source>
</evidence>
<dbReference type="HAMAP" id="MF_00802">
    <property type="entry name" value="GlnE"/>
    <property type="match status" value="1"/>
</dbReference>
<dbReference type="GO" id="GO:0016874">
    <property type="term" value="F:ligase activity"/>
    <property type="evidence" value="ECO:0007669"/>
    <property type="project" value="UniProtKB-KW"/>
</dbReference>
<dbReference type="EC" id="2.7.7.42" evidence="7"/>
<dbReference type="Pfam" id="PF08335">
    <property type="entry name" value="GlnD_UR_UTase"/>
    <property type="match status" value="2"/>
</dbReference>
<evidence type="ECO:0000256" key="3">
    <source>
        <dbReference type="ARBA" id="ARBA00022741"/>
    </source>
</evidence>
<dbReference type="CDD" id="cd05401">
    <property type="entry name" value="NT_GlnE_GlnD_like"/>
    <property type="match status" value="2"/>
</dbReference>
<name>A0A1W1XL70_9NEIS</name>
<keyword evidence="5 7" id="KW-0460">Magnesium</keyword>
<dbReference type="Gene3D" id="1.20.120.330">
    <property type="entry name" value="Nucleotidyltransferases domain 2"/>
    <property type="match status" value="2"/>
</dbReference>
<evidence type="ECO:0000256" key="4">
    <source>
        <dbReference type="ARBA" id="ARBA00022840"/>
    </source>
</evidence>
<evidence type="ECO:0000313" key="11">
    <source>
        <dbReference type="EMBL" id="SMC24696.1"/>
    </source>
</evidence>
<evidence type="ECO:0000313" key="12">
    <source>
        <dbReference type="Proteomes" id="UP000192761"/>
    </source>
</evidence>
<feature type="region of interest" description="Adenylyl removase" evidence="7">
    <location>
        <begin position="1"/>
        <end position="411"/>
    </location>
</feature>
<dbReference type="EMBL" id="FWXD01000010">
    <property type="protein sequence ID" value="SMC24696.1"/>
    <property type="molecule type" value="Genomic_DNA"/>
</dbReference>
<feature type="region of interest" description="Adenylyl transferase" evidence="7">
    <location>
        <begin position="420"/>
        <end position="913"/>
    </location>
</feature>
<feature type="domain" description="Glutamate-ammonia ligase adenylyltransferase repeated" evidence="9">
    <location>
        <begin position="8"/>
        <end position="244"/>
    </location>
</feature>
<dbReference type="GO" id="GO:0000820">
    <property type="term" value="P:regulation of glutamine family amino acid metabolic process"/>
    <property type="evidence" value="ECO:0007669"/>
    <property type="project" value="UniProtKB-UniRule"/>
</dbReference>
<dbReference type="AlphaFoldDB" id="A0A1W1XL70"/>
<accession>A0A1W1XL70</accession>
<feature type="domain" description="Glutamate-ammonia ligase adenylyltransferase repeated" evidence="9">
    <location>
        <begin position="531"/>
        <end position="765"/>
    </location>
</feature>
<dbReference type="Gene3D" id="1.20.120.1510">
    <property type="match status" value="1"/>
</dbReference>
<feature type="compositionally biased region" description="Polar residues" evidence="8">
    <location>
        <begin position="437"/>
        <end position="446"/>
    </location>
</feature>
<feature type="region of interest" description="Disordered" evidence="8">
    <location>
        <begin position="427"/>
        <end position="446"/>
    </location>
</feature>
<dbReference type="FunFam" id="3.30.460.10:FF:000009">
    <property type="entry name" value="Bifunctional glutamine synthetase adenylyltransferase/adenylyl-removing enzyme"/>
    <property type="match status" value="1"/>
</dbReference>
<keyword evidence="1 7" id="KW-0808">Transferase</keyword>
<dbReference type="InterPro" id="IPR043519">
    <property type="entry name" value="NT_sf"/>
</dbReference>